<dbReference type="SUPFAM" id="SSF103473">
    <property type="entry name" value="MFS general substrate transporter"/>
    <property type="match status" value="1"/>
</dbReference>
<feature type="transmembrane region" description="Helical" evidence="7">
    <location>
        <begin position="143"/>
        <end position="165"/>
    </location>
</feature>
<accession>A0A9Q0LEM5</accession>
<dbReference type="GO" id="GO:0016020">
    <property type="term" value="C:membrane"/>
    <property type="evidence" value="ECO:0007669"/>
    <property type="project" value="UniProtKB-SubCell"/>
</dbReference>
<feature type="transmembrane region" description="Helical" evidence="7">
    <location>
        <begin position="110"/>
        <end position="131"/>
    </location>
</feature>
<dbReference type="Gene3D" id="1.20.1250.20">
    <property type="entry name" value="MFS general substrate transporter like domains"/>
    <property type="match status" value="1"/>
</dbReference>
<comment type="similarity">
    <text evidence="2">Belongs to the SLC43A transporter (TC 2.A.1.44) family.</text>
</comment>
<dbReference type="OrthoDB" id="330047at2759"/>
<feature type="transmembrane region" description="Helical" evidence="7">
    <location>
        <begin position="285"/>
        <end position="304"/>
    </location>
</feature>
<dbReference type="GO" id="GO:0022857">
    <property type="term" value="F:transmembrane transporter activity"/>
    <property type="evidence" value="ECO:0007669"/>
    <property type="project" value="InterPro"/>
</dbReference>
<comment type="subcellular location">
    <subcellularLocation>
        <location evidence="1">Membrane</location>
        <topology evidence="1">Multi-pass membrane protein</topology>
    </subcellularLocation>
</comment>
<keyword evidence="10" id="KW-1185">Reference proteome</keyword>
<dbReference type="Proteomes" id="UP001149090">
    <property type="component" value="Unassembled WGS sequence"/>
</dbReference>
<dbReference type="InterPro" id="IPR011701">
    <property type="entry name" value="MFS"/>
</dbReference>
<keyword evidence="5 7" id="KW-1133">Transmembrane helix</keyword>
<dbReference type="Pfam" id="PF07690">
    <property type="entry name" value="MFS_1"/>
    <property type="match status" value="1"/>
</dbReference>
<dbReference type="EMBL" id="JAPDFW010000088">
    <property type="protein sequence ID" value="KAJ5071437.1"/>
    <property type="molecule type" value="Genomic_DNA"/>
</dbReference>
<feature type="transmembrane region" description="Helical" evidence="7">
    <location>
        <begin position="372"/>
        <end position="394"/>
    </location>
</feature>
<protein>
    <submittedName>
        <fullName evidence="9">Protein fmp42</fullName>
    </submittedName>
</protein>
<evidence type="ECO:0000256" key="3">
    <source>
        <dbReference type="ARBA" id="ARBA00022448"/>
    </source>
</evidence>
<evidence type="ECO:0000256" key="8">
    <source>
        <dbReference type="SAM" id="SignalP"/>
    </source>
</evidence>
<evidence type="ECO:0000256" key="1">
    <source>
        <dbReference type="ARBA" id="ARBA00004141"/>
    </source>
</evidence>
<comment type="caution">
    <text evidence="9">The sequence shown here is derived from an EMBL/GenBank/DDBJ whole genome shotgun (WGS) entry which is preliminary data.</text>
</comment>
<feature type="signal peptide" evidence="8">
    <location>
        <begin position="1"/>
        <end position="19"/>
    </location>
</feature>
<evidence type="ECO:0000313" key="9">
    <source>
        <dbReference type="EMBL" id="KAJ5071437.1"/>
    </source>
</evidence>
<name>A0A9Q0LEM5_ANAIG</name>
<proteinExistence type="inferred from homology"/>
<gene>
    <name evidence="9" type="ORF">M0811_10280</name>
</gene>
<keyword evidence="4 7" id="KW-0812">Transmembrane</keyword>
<evidence type="ECO:0000256" key="5">
    <source>
        <dbReference type="ARBA" id="ARBA00022989"/>
    </source>
</evidence>
<dbReference type="InterPro" id="IPR052599">
    <property type="entry name" value="SLC43A_AATransporter"/>
</dbReference>
<keyword evidence="3" id="KW-0813">Transport</keyword>
<dbReference type="PANTHER" id="PTHR20772">
    <property type="entry name" value="PROTEIN FMP42"/>
    <property type="match status" value="1"/>
</dbReference>
<sequence length="438" mass="50089">MNKIILFITIILLSSTVAGVYFGWPSFAIILKKENFATENCDFTNTNKCDSQNYKIHQIFIIPSILNIVFSTVIGILIDRFGNQRSILVLSILFSIGSLFIAFSQNFAGFIIGFTLIYSNGLGMLSVVSRFCQYFSPKTQRILLCLVNGLFDSSLIMMVFFLFLYEKHFSIRTIFSSYAVYSLFVGLVSFFSSKVEKKQSEKESTPTSDLDSDVELNTPYKQMSQSEILSQKFGNLDFKHQFRSSYFWVLFAFMGSLSFFANFYLATLEQRIEFYSKSSTTTNHYVKLFSFLQLTGFLYSPFIGILGNNHLISAILSTVSAVVLIGILNTTSEVSLQIIGFLIFPLSRALIYGVNALMLKAMFGYQNLGKHLGIQISLAGIAFLLQYLISYILNQKLHGDFQYIDWFLFLITFSSIFCGIYFYQEIFKFRQNWITIDF</sequence>
<feature type="chain" id="PRO_5040129789" evidence="8">
    <location>
        <begin position="20"/>
        <end position="438"/>
    </location>
</feature>
<dbReference type="PANTHER" id="PTHR20772:SF2">
    <property type="entry name" value="PROTEIN FMP42"/>
    <property type="match status" value="1"/>
</dbReference>
<feature type="transmembrane region" description="Helical" evidence="7">
    <location>
        <begin position="246"/>
        <end position="265"/>
    </location>
</feature>
<feature type="transmembrane region" description="Helical" evidence="7">
    <location>
        <begin position="171"/>
        <end position="192"/>
    </location>
</feature>
<dbReference type="OMA" id="CNILQQV"/>
<dbReference type="CDD" id="cd06174">
    <property type="entry name" value="MFS"/>
    <property type="match status" value="1"/>
</dbReference>
<reference evidence="9" key="1">
    <citation type="submission" date="2022-10" db="EMBL/GenBank/DDBJ databases">
        <title>Novel sulphate-reducing endosymbionts in the free-living metamonad Anaeramoeba.</title>
        <authorList>
            <person name="Jerlstrom-Hultqvist J."/>
            <person name="Cepicka I."/>
            <person name="Gallot-Lavallee L."/>
            <person name="Salas-Leiva D."/>
            <person name="Curtis B.A."/>
            <person name="Zahonova K."/>
            <person name="Pipaliya S."/>
            <person name="Dacks J."/>
            <person name="Roger A.J."/>
        </authorList>
    </citation>
    <scope>NUCLEOTIDE SEQUENCE</scope>
    <source>
        <strain evidence="9">BMAN</strain>
    </source>
</reference>
<feature type="transmembrane region" description="Helical" evidence="7">
    <location>
        <begin position="311"/>
        <end position="328"/>
    </location>
</feature>
<dbReference type="InterPro" id="IPR036259">
    <property type="entry name" value="MFS_trans_sf"/>
</dbReference>
<evidence type="ECO:0000256" key="2">
    <source>
        <dbReference type="ARBA" id="ARBA00006595"/>
    </source>
</evidence>
<dbReference type="AlphaFoldDB" id="A0A9Q0LEM5"/>
<keyword evidence="8" id="KW-0732">Signal</keyword>
<evidence type="ECO:0000256" key="4">
    <source>
        <dbReference type="ARBA" id="ARBA00022692"/>
    </source>
</evidence>
<feature type="transmembrane region" description="Helical" evidence="7">
    <location>
        <begin position="406"/>
        <end position="423"/>
    </location>
</feature>
<evidence type="ECO:0000313" key="10">
    <source>
        <dbReference type="Proteomes" id="UP001149090"/>
    </source>
</evidence>
<feature type="transmembrane region" description="Helical" evidence="7">
    <location>
        <begin position="56"/>
        <end position="78"/>
    </location>
</feature>
<evidence type="ECO:0000256" key="7">
    <source>
        <dbReference type="SAM" id="Phobius"/>
    </source>
</evidence>
<organism evidence="9 10">
    <name type="scientific">Anaeramoeba ignava</name>
    <name type="common">Anaerobic marine amoeba</name>
    <dbReference type="NCBI Taxonomy" id="1746090"/>
    <lineage>
        <taxon>Eukaryota</taxon>
        <taxon>Metamonada</taxon>
        <taxon>Anaeramoebidae</taxon>
        <taxon>Anaeramoeba</taxon>
    </lineage>
</organism>
<feature type="transmembrane region" description="Helical" evidence="7">
    <location>
        <begin position="87"/>
        <end position="104"/>
    </location>
</feature>
<keyword evidence="6 7" id="KW-0472">Membrane</keyword>
<feature type="transmembrane region" description="Helical" evidence="7">
    <location>
        <begin position="334"/>
        <end position="351"/>
    </location>
</feature>
<evidence type="ECO:0000256" key="6">
    <source>
        <dbReference type="ARBA" id="ARBA00023136"/>
    </source>
</evidence>